<proteinExistence type="predicted"/>
<evidence type="ECO:0000313" key="2">
    <source>
        <dbReference type="Proteomes" id="UP000652761"/>
    </source>
</evidence>
<keyword evidence="2" id="KW-1185">Reference proteome</keyword>
<protein>
    <submittedName>
        <fullName evidence="1">Uncharacterized protein</fullName>
    </submittedName>
</protein>
<name>A0A843V607_COLES</name>
<accession>A0A843V607</accession>
<organism evidence="1 2">
    <name type="scientific">Colocasia esculenta</name>
    <name type="common">Wild taro</name>
    <name type="synonym">Arum esculentum</name>
    <dbReference type="NCBI Taxonomy" id="4460"/>
    <lineage>
        <taxon>Eukaryota</taxon>
        <taxon>Viridiplantae</taxon>
        <taxon>Streptophyta</taxon>
        <taxon>Embryophyta</taxon>
        <taxon>Tracheophyta</taxon>
        <taxon>Spermatophyta</taxon>
        <taxon>Magnoliopsida</taxon>
        <taxon>Liliopsida</taxon>
        <taxon>Araceae</taxon>
        <taxon>Aroideae</taxon>
        <taxon>Colocasieae</taxon>
        <taxon>Colocasia</taxon>
    </lineage>
</organism>
<gene>
    <name evidence="1" type="ORF">Taro_024302</name>
</gene>
<evidence type="ECO:0000313" key="1">
    <source>
        <dbReference type="EMBL" id="MQL91681.1"/>
    </source>
</evidence>
<dbReference type="EMBL" id="NMUH01001369">
    <property type="protein sequence ID" value="MQL91681.1"/>
    <property type="molecule type" value="Genomic_DNA"/>
</dbReference>
<dbReference type="Proteomes" id="UP000652761">
    <property type="component" value="Unassembled WGS sequence"/>
</dbReference>
<comment type="caution">
    <text evidence="1">The sequence shown here is derived from an EMBL/GenBank/DDBJ whole genome shotgun (WGS) entry which is preliminary data.</text>
</comment>
<reference evidence="1" key="1">
    <citation type="submission" date="2017-07" db="EMBL/GenBank/DDBJ databases">
        <title>Taro Niue Genome Assembly and Annotation.</title>
        <authorList>
            <person name="Atibalentja N."/>
            <person name="Keating K."/>
            <person name="Fields C.J."/>
        </authorList>
    </citation>
    <scope>NUCLEOTIDE SEQUENCE</scope>
    <source>
        <strain evidence="1">Niue_2</strain>
        <tissue evidence="1">Leaf</tissue>
    </source>
</reference>
<sequence>MYNIRKICTTGPK</sequence>